<name>A0A6G0RMI4_9STRA</name>
<reference evidence="1 2" key="1">
    <citation type="submission" date="2018-09" db="EMBL/GenBank/DDBJ databases">
        <title>Genomic investigation of the strawberry pathogen Phytophthora fragariae indicates pathogenicity is determined by transcriptional variation in three key races.</title>
        <authorList>
            <person name="Adams T.M."/>
            <person name="Armitage A.D."/>
            <person name="Sobczyk M.K."/>
            <person name="Bates H.J."/>
            <person name="Dunwell J.M."/>
            <person name="Nellist C.F."/>
            <person name="Harrison R.J."/>
        </authorList>
    </citation>
    <scope>NUCLEOTIDE SEQUENCE [LARGE SCALE GENOMIC DNA]</scope>
    <source>
        <strain evidence="1 2">NOV-77</strain>
    </source>
</reference>
<evidence type="ECO:0000313" key="2">
    <source>
        <dbReference type="Proteomes" id="UP000486351"/>
    </source>
</evidence>
<sequence length="55" mass="5315">MFASMYGVSCVLASASFSDGIGGGGWLESGGVSASPGCSRSSCMFPLLGVCVSSG</sequence>
<gene>
    <name evidence="1" type="ORF">PF008_g12862</name>
</gene>
<dbReference type="AlphaFoldDB" id="A0A6G0RMI4"/>
<protein>
    <submittedName>
        <fullName evidence="1">Uncharacterized protein</fullName>
    </submittedName>
</protein>
<proteinExistence type="predicted"/>
<accession>A0A6G0RMI4</accession>
<evidence type="ECO:0000313" key="1">
    <source>
        <dbReference type="EMBL" id="KAE9336765.1"/>
    </source>
</evidence>
<dbReference type="EMBL" id="QXFY01000737">
    <property type="protein sequence ID" value="KAE9336765.1"/>
    <property type="molecule type" value="Genomic_DNA"/>
</dbReference>
<comment type="caution">
    <text evidence="1">The sequence shown here is derived from an EMBL/GenBank/DDBJ whole genome shotgun (WGS) entry which is preliminary data.</text>
</comment>
<organism evidence="1 2">
    <name type="scientific">Phytophthora fragariae</name>
    <dbReference type="NCBI Taxonomy" id="53985"/>
    <lineage>
        <taxon>Eukaryota</taxon>
        <taxon>Sar</taxon>
        <taxon>Stramenopiles</taxon>
        <taxon>Oomycota</taxon>
        <taxon>Peronosporomycetes</taxon>
        <taxon>Peronosporales</taxon>
        <taxon>Peronosporaceae</taxon>
        <taxon>Phytophthora</taxon>
    </lineage>
</organism>
<dbReference type="Proteomes" id="UP000486351">
    <property type="component" value="Unassembled WGS sequence"/>
</dbReference>